<dbReference type="Proteomes" id="UP000183561">
    <property type="component" value="Unassembled WGS sequence"/>
</dbReference>
<dbReference type="AlphaFoldDB" id="A0A1H4R4D6"/>
<keyword evidence="2" id="KW-1185">Reference proteome</keyword>
<evidence type="ECO:0000313" key="2">
    <source>
        <dbReference type="Proteomes" id="UP000183561"/>
    </source>
</evidence>
<sequence>MQSIPDRIYDLAALLKHAYGKGDLIGVMQLESQLNALLTHLSATPDAE</sequence>
<organism evidence="1 2">
    <name type="scientific">Rhodococcus koreensis</name>
    <dbReference type="NCBI Taxonomy" id="99653"/>
    <lineage>
        <taxon>Bacteria</taxon>
        <taxon>Bacillati</taxon>
        <taxon>Actinomycetota</taxon>
        <taxon>Actinomycetes</taxon>
        <taxon>Mycobacteriales</taxon>
        <taxon>Nocardiaceae</taxon>
        <taxon>Rhodococcus</taxon>
    </lineage>
</organism>
<name>A0A1H4R4D6_9NOCA</name>
<reference evidence="2" key="1">
    <citation type="submission" date="2016-10" db="EMBL/GenBank/DDBJ databases">
        <authorList>
            <person name="Varghese N."/>
            <person name="Submissions S."/>
        </authorList>
    </citation>
    <scope>NUCLEOTIDE SEQUENCE [LARGE SCALE GENOMIC DNA]</scope>
    <source>
        <strain evidence="2">DSM 44498</strain>
    </source>
</reference>
<proteinExistence type="predicted"/>
<dbReference type="EMBL" id="FNSV01000005">
    <property type="protein sequence ID" value="SEC26678.1"/>
    <property type="molecule type" value="Genomic_DNA"/>
</dbReference>
<accession>A0A1H4R4D6</accession>
<dbReference type="RefSeq" id="WP_167372167.1">
    <property type="nucleotide sequence ID" value="NZ_FNSV01000005.1"/>
</dbReference>
<protein>
    <submittedName>
        <fullName evidence="1">Uncharacterized protein</fullName>
    </submittedName>
</protein>
<evidence type="ECO:0000313" key="1">
    <source>
        <dbReference type="EMBL" id="SEC26678.1"/>
    </source>
</evidence>
<gene>
    <name evidence="1" type="ORF">SAMN04490239_3470</name>
</gene>